<dbReference type="Gene3D" id="3.40.225.10">
    <property type="entry name" value="Class II aldolase/adducin N-terminal domain"/>
    <property type="match status" value="1"/>
</dbReference>
<dbReference type="GO" id="GO:0019323">
    <property type="term" value="P:pentose catabolic process"/>
    <property type="evidence" value="ECO:0007669"/>
    <property type="project" value="TreeGrafter"/>
</dbReference>
<dbReference type="EMBL" id="BMFY01000003">
    <property type="protein sequence ID" value="GGA07029.1"/>
    <property type="molecule type" value="Genomic_DNA"/>
</dbReference>
<dbReference type="InterPro" id="IPR001303">
    <property type="entry name" value="Aldolase_II/adducin_N"/>
</dbReference>
<dbReference type="Proteomes" id="UP000616114">
    <property type="component" value="Unassembled WGS sequence"/>
</dbReference>
<evidence type="ECO:0000256" key="2">
    <source>
        <dbReference type="ARBA" id="ARBA00023239"/>
    </source>
</evidence>
<dbReference type="InterPro" id="IPR050197">
    <property type="entry name" value="Aldolase_class_II_sugar_metab"/>
</dbReference>
<sequence length="215" mass="22925">MTDTHEAAQALVTAGKRLVDAGLSPGSSGNISARAGDDILLSPTGSALDRLDPDGLTVLRLDGALIKGPRPSKEYPLHLAFYRRSTQTAAVVHVHSPYAAAASLLPAWRPHSALPPLTPYFVMRVGQAPLIPYAAPGDADQARLIERHEMAFRAVLLQNHGPVTSGRTVEEAVDATIELEEASRLAILTAGQRVNVLTAEQARSLAEQYGSPWEV</sequence>
<dbReference type="GO" id="GO:0016832">
    <property type="term" value="F:aldehyde-lyase activity"/>
    <property type="evidence" value="ECO:0007669"/>
    <property type="project" value="TreeGrafter"/>
</dbReference>
<keyword evidence="1" id="KW-0479">Metal-binding</keyword>
<comment type="caution">
    <text evidence="4">The sequence shown here is derived from an EMBL/GenBank/DDBJ whole genome shotgun (WGS) entry which is preliminary data.</text>
</comment>
<dbReference type="AlphaFoldDB" id="A0A8J2XE64"/>
<dbReference type="PANTHER" id="PTHR22789:SF0">
    <property type="entry name" value="3-OXO-TETRONATE 4-PHOSPHATE DECARBOXYLASE-RELATED"/>
    <property type="match status" value="1"/>
</dbReference>
<dbReference type="GO" id="GO:0046872">
    <property type="term" value="F:metal ion binding"/>
    <property type="evidence" value="ECO:0007669"/>
    <property type="project" value="UniProtKB-KW"/>
</dbReference>
<dbReference type="Pfam" id="PF00596">
    <property type="entry name" value="Aldolase_II"/>
    <property type="match status" value="1"/>
</dbReference>
<evidence type="ECO:0000313" key="4">
    <source>
        <dbReference type="EMBL" id="GGA07029.1"/>
    </source>
</evidence>
<accession>A0A8J2XE64</accession>
<organism evidence="4 5">
    <name type="scientific">Sediminivirga luteola</name>
    <dbReference type="NCBI Taxonomy" id="1774748"/>
    <lineage>
        <taxon>Bacteria</taxon>
        <taxon>Bacillati</taxon>
        <taxon>Actinomycetota</taxon>
        <taxon>Actinomycetes</taxon>
        <taxon>Micrococcales</taxon>
        <taxon>Brevibacteriaceae</taxon>
        <taxon>Sediminivirga</taxon>
    </lineage>
</organism>
<protein>
    <submittedName>
        <fullName evidence="4">Class II aldolase</fullName>
    </submittedName>
</protein>
<evidence type="ECO:0000259" key="3">
    <source>
        <dbReference type="SMART" id="SM01007"/>
    </source>
</evidence>
<evidence type="ECO:0000313" key="5">
    <source>
        <dbReference type="Proteomes" id="UP000616114"/>
    </source>
</evidence>
<dbReference type="PANTHER" id="PTHR22789">
    <property type="entry name" value="FUCULOSE PHOSPHATE ALDOLASE"/>
    <property type="match status" value="1"/>
</dbReference>
<keyword evidence="5" id="KW-1185">Reference proteome</keyword>
<dbReference type="SMART" id="SM01007">
    <property type="entry name" value="Aldolase_II"/>
    <property type="match status" value="1"/>
</dbReference>
<dbReference type="InterPro" id="IPR036409">
    <property type="entry name" value="Aldolase_II/adducin_N_sf"/>
</dbReference>
<keyword evidence="2" id="KW-0456">Lyase</keyword>
<dbReference type="SUPFAM" id="SSF53639">
    <property type="entry name" value="AraD/HMP-PK domain-like"/>
    <property type="match status" value="1"/>
</dbReference>
<gene>
    <name evidence="4" type="ORF">GCM10011333_07090</name>
</gene>
<dbReference type="GO" id="GO:0005829">
    <property type="term" value="C:cytosol"/>
    <property type="evidence" value="ECO:0007669"/>
    <property type="project" value="TreeGrafter"/>
</dbReference>
<feature type="domain" description="Class II aldolase/adducin N-terminal" evidence="3">
    <location>
        <begin position="9"/>
        <end position="187"/>
    </location>
</feature>
<proteinExistence type="predicted"/>
<dbReference type="RefSeq" id="WP_188549560.1">
    <property type="nucleotide sequence ID" value="NZ_BMFY01000003.1"/>
</dbReference>
<reference evidence="4" key="1">
    <citation type="journal article" date="2014" name="Int. J. Syst. Evol. Microbiol.">
        <title>Complete genome sequence of Corynebacterium casei LMG S-19264T (=DSM 44701T), isolated from a smear-ripened cheese.</title>
        <authorList>
            <consortium name="US DOE Joint Genome Institute (JGI-PGF)"/>
            <person name="Walter F."/>
            <person name="Albersmeier A."/>
            <person name="Kalinowski J."/>
            <person name="Ruckert C."/>
        </authorList>
    </citation>
    <scope>NUCLEOTIDE SEQUENCE</scope>
    <source>
        <strain evidence="4">CGMCC 1.12785</strain>
    </source>
</reference>
<evidence type="ECO:0000256" key="1">
    <source>
        <dbReference type="ARBA" id="ARBA00022723"/>
    </source>
</evidence>
<name>A0A8J2XE64_9MICO</name>
<reference evidence="4" key="2">
    <citation type="submission" date="2020-09" db="EMBL/GenBank/DDBJ databases">
        <authorList>
            <person name="Sun Q."/>
            <person name="Zhou Y."/>
        </authorList>
    </citation>
    <scope>NUCLEOTIDE SEQUENCE</scope>
    <source>
        <strain evidence="4">CGMCC 1.12785</strain>
    </source>
</reference>